<comment type="caution">
    <text evidence="2">The sequence shown here is derived from an EMBL/GenBank/DDBJ whole genome shotgun (WGS) entry which is preliminary data.</text>
</comment>
<proteinExistence type="predicted"/>
<dbReference type="GO" id="GO:0016787">
    <property type="term" value="F:hydrolase activity"/>
    <property type="evidence" value="ECO:0007669"/>
    <property type="project" value="UniProtKB-KW"/>
</dbReference>
<dbReference type="EMBL" id="JACAZE010000003">
    <property type="protein sequence ID" value="KAF7318851.1"/>
    <property type="molecule type" value="Genomic_DNA"/>
</dbReference>
<accession>A0A8H6TLH9</accession>
<evidence type="ECO:0000313" key="3">
    <source>
        <dbReference type="Proteomes" id="UP000613580"/>
    </source>
</evidence>
<evidence type="ECO:0000313" key="2">
    <source>
        <dbReference type="EMBL" id="KAF7318851.1"/>
    </source>
</evidence>
<dbReference type="AlphaFoldDB" id="A0A8H6TLH9"/>
<sequence>MRPTSTLLKLPNELLSQILVHVLAYSIHMAIIVQPEEDAAWHLRVHHTMSAVCYGFRETMRGISCKVFEYPPPSTPSTKDKDNQKEKLDDEDEDPETPCLASHVWRYMKVLRKVGTAIRDTSTPPNALSVDSLGNDAPQIIQSYSLYSAIVYLRYQATRANSEIYNGSSLVISGVVNTLLRVLYGRIRPSEVSVVLRRATEDERRVGDIGVSVVRTCAMLRECVEMLECMESGDVELTPEEWSLQQDLNTFKIDMLVRSLANNNVEFQTLRETADPGPLPAADTVWIGELPEVLQTVRRVQDVMCEKPGRRWALSDEATKDLEELVELWTPATESTIVQEAPP</sequence>
<protein>
    <submittedName>
        <fullName evidence="2">Peptide hydrolase</fullName>
    </submittedName>
</protein>
<organism evidence="2 3">
    <name type="scientific">Mycena chlorophos</name>
    <name type="common">Agaric fungus</name>
    <name type="synonym">Agaricus chlorophos</name>
    <dbReference type="NCBI Taxonomy" id="658473"/>
    <lineage>
        <taxon>Eukaryota</taxon>
        <taxon>Fungi</taxon>
        <taxon>Dikarya</taxon>
        <taxon>Basidiomycota</taxon>
        <taxon>Agaricomycotina</taxon>
        <taxon>Agaricomycetes</taxon>
        <taxon>Agaricomycetidae</taxon>
        <taxon>Agaricales</taxon>
        <taxon>Marasmiineae</taxon>
        <taxon>Mycenaceae</taxon>
        <taxon>Mycena</taxon>
    </lineage>
</organism>
<feature type="compositionally biased region" description="Basic and acidic residues" evidence="1">
    <location>
        <begin position="78"/>
        <end position="88"/>
    </location>
</feature>
<keyword evidence="2" id="KW-0378">Hydrolase</keyword>
<evidence type="ECO:0000256" key="1">
    <source>
        <dbReference type="SAM" id="MobiDB-lite"/>
    </source>
</evidence>
<name>A0A8H6TLH9_MYCCL</name>
<reference evidence="2" key="1">
    <citation type="submission" date="2020-05" db="EMBL/GenBank/DDBJ databases">
        <title>Mycena genomes resolve the evolution of fungal bioluminescence.</title>
        <authorList>
            <person name="Tsai I.J."/>
        </authorList>
    </citation>
    <scope>NUCLEOTIDE SEQUENCE</scope>
    <source>
        <strain evidence="2">110903Hualien_Pintung</strain>
    </source>
</reference>
<keyword evidence="3" id="KW-1185">Reference proteome</keyword>
<dbReference type="Proteomes" id="UP000613580">
    <property type="component" value="Unassembled WGS sequence"/>
</dbReference>
<dbReference type="OrthoDB" id="2999415at2759"/>
<feature type="region of interest" description="Disordered" evidence="1">
    <location>
        <begin position="71"/>
        <end position="97"/>
    </location>
</feature>
<gene>
    <name evidence="2" type="ORF">HMN09_00220600</name>
</gene>